<keyword evidence="10 13" id="KW-0067">ATP-binding</keyword>
<feature type="binding site" evidence="13">
    <location>
        <begin position="58"/>
        <end position="65"/>
    </location>
    <ligand>
        <name>ATP</name>
        <dbReference type="ChEBI" id="CHEBI:30616"/>
    </ligand>
</feature>
<evidence type="ECO:0000313" key="15">
    <source>
        <dbReference type="Proteomes" id="UP000186110"/>
    </source>
</evidence>
<keyword evidence="8 13" id="KW-0547">Nucleotide-binding</keyword>
<dbReference type="GO" id="GO:0005886">
    <property type="term" value="C:plasma membrane"/>
    <property type="evidence" value="ECO:0007669"/>
    <property type="project" value="TreeGrafter"/>
</dbReference>
<dbReference type="STRING" id="1484693.RS694_08230"/>
<dbReference type="GO" id="GO:0009244">
    <property type="term" value="P:lipopolysaccharide core region biosynthetic process"/>
    <property type="evidence" value="ECO:0007669"/>
    <property type="project" value="TreeGrafter"/>
</dbReference>
<evidence type="ECO:0000256" key="1">
    <source>
        <dbReference type="ARBA" id="ARBA00002274"/>
    </source>
</evidence>
<dbReference type="EMBL" id="CP019239">
    <property type="protein sequence ID" value="APW42520.1"/>
    <property type="molecule type" value="Genomic_DNA"/>
</dbReference>
<comment type="catalytic activity">
    <reaction evidence="13">
        <text>a lipid A disaccharide + ATP = a lipid IVA + ADP + H(+)</text>
        <dbReference type="Rhea" id="RHEA:67840"/>
        <dbReference type="ChEBI" id="CHEBI:15378"/>
        <dbReference type="ChEBI" id="CHEBI:30616"/>
        <dbReference type="ChEBI" id="CHEBI:176343"/>
        <dbReference type="ChEBI" id="CHEBI:176425"/>
        <dbReference type="ChEBI" id="CHEBI:456216"/>
        <dbReference type="EC" id="2.7.1.130"/>
    </reaction>
</comment>
<accession>A0A1P8K978</accession>
<evidence type="ECO:0000256" key="10">
    <source>
        <dbReference type="ARBA" id="ARBA00022840"/>
    </source>
</evidence>
<dbReference type="InterPro" id="IPR003758">
    <property type="entry name" value="LpxK"/>
</dbReference>
<keyword evidence="15" id="KW-1185">Reference proteome</keyword>
<evidence type="ECO:0000256" key="13">
    <source>
        <dbReference type="HAMAP-Rule" id="MF_00409"/>
    </source>
</evidence>
<dbReference type="GO" id="GO:0009245">
    <property type="term" value="P:lipid A biosynthetic process"/>
    <property type="evidence" value="ECO:0007669"/>
    <property type="project" value="UniProtKB-UniRule"/>
</dbReference>
<evidence type="ECO:0000256" key="11">
    <source>
        <dbReference type="ARBA" id="ARBA00023098"/>
    </source>
</evidence>
<name>A0A1P8K978_9BURK</name>
<evidence type="ECO:0000256" key="4">
    <source>
        <dbReference type="ARBA" id="ARBA00016436"/>
    </source>
</evidence>
<dbReference type="NCBIfam" id="TIGR00682">
    <property type="entry name" value="lpxK"/>
    <property type="match status" value="1"/>
</dbReference>
<keyword evidence="6 13" id="KW-0441">Lipid A biosynthesis</keyword>
<keyword evidence="11 13" id="KW-0443">Lipid metabolism</keyword>
<evidence type="ECO:0000256" key="6">
    <source>
        <dbReference type="ARBA" id="ARBA00022556"/>
    </source>
</evidence>
<keyword evidence="5 13" id="KW-0444">Lipid biosynthesis</keyword>
<evidence type="ECO:0000256" key="5">
    <source>
        <dbReference type="ARBA" id="ARBA00022516"/>
    </source>
</evidence>
<evidence type="ECO:0000256" key="9">
    <source>
        <dbReference type="ARBA" id="ARBA00022777"/>
    </source>
</evidence>
<dbReference type="eggNOG" id="COG1663">
    <property type="taxonomic scope" value="Bacteria"/>
</dbReference>
<evidence type="ECO:0000256" key="8">
    <source>
        <dbReference type="ARBA" id="ARBA00022741"/>
    </source>
</evidence>
<dbReference type="InterPro" id="IPR027417">
    <property type="entry name" value="P-loop_NTPase"/>
</dbReference>
<dbReference type="EC" id="2.7.1.130" evidence="3 13"/>
<dbReference type="GO" id="GO:0005524">
    <property type="term" value="F:ATP binding"/>
    <property type="evidence" value="ECO:0007669"/>
    <property type="project" value="UniProtKB-UniRule"/>
</dbReference>
<dbReference type="KEGG" id="rsb:RS694_08230"/>
<evidence type="ECO:0000256" key="3">
    <source>
        <dbReference type="ARBA" id="ARBA00012071"/>
    </source>
</evidence>
<evidence type="ECO:0000256" key="2">
    <source>
        <dbReference type="ARBA" id="ARBA00004870"/>
    </source>
</evidence>
<evidence type="ECO:0000256" key="12">
    <source>
        <dbReference type="ARBA" id="ARBA00029757"/>
    </source>
</evidence>
<proteinExistence type="inferred from homology"/>
<comment type="pathway">
    <text evidence="2 13">Glycolipid biosynthesis; lipid IV(A) biosynthesis; lipid IV(A) from (3R)-3-hydroxytetradecanoyl-[acyl-carrier-protein] and UDP-N-acetyl-alpha-D-glucosamine: step 6/6.</text>
</comment>
<keyword evidence="9 13" id="KW-0418">Kinase</keyword>
<dbReference type="RefSeq" id="WP_029708744.1">
    <property type="nucleotide sequence ID" value="NZ_CP019239.1"/>
</dbReference>
<dbReference type="GO" id="GO:0009029">
    <property type="term" value="F:lipid-A 4'-kinase activity"/>
    <property type="evidence" value="ECO:0007669"/>
    <property type="project" value="UniProtKB-UniRule"/>
</dbReference>
<dbReference type="AlphaFoldDB" id="A0A1P8K978"/>
<keyword evidence="7 13" id="KW-0808">Transferase</keyword>
<dbReference type="PANTHER" id="PTHR42724:SF1">
    <property type="entry name" value="TETRAACYLDISACCHARIDE 4'-KINASE, MITOCHONDRIAL-RELATED"/>
    <property type="match status" value="1"/>
</dbReference>
<protein>
    <recommendedName>
        <fullName evidence="4 13">Tetraacyldisaccharide 4'-kinase</fullName>
        <ecNumber evidence="3 13">2.7.1.130</ecNumber>
    </recommendedName>
    <alternativeName>
        <fullName evidence="12 13">Lipid A 4'-kinase</fullName>
    </alternativeName>
</protein>
<comment type="similarity">
    <text evidence="13">Belongs to the LpxK family.</text>
</comment>
<reference evidence="14 15" key="1">
    <citation type="submission" date="2017-01" db="EMBL/GenBank/DDBJ databases">
        <authorList>
            <person name="Mah S.A."/>
            <person name="Swanson W.J."/>
            <person name="Moy G.W."/>
            <person name="Vacquier V.D."/>
        </authorList>
    </citation>
    <scope>NUCLEOTIDE SEQUENCE [LARGE SCALE GENOMIC DNA]</scope>
    <source>
        <strain evidence="14 15">DSM 22694</strain>
    </source>
</reference>
<dbReference type="Pfam" id="PF02606">
    <property type="entry name" value="LpxK"/>
    <property type="match status" value="1"/>
</dbReference>
<organism evidence="14 15">
    <name type="scientific">Rhodoferax saidenbachensis</name>
    <dbReference type="NCBI Taxonomy" id="1484693"/>
    <lineage>
        <taxon>Bacteria</taxon>
        <taxon>Pseudomonadati</taxon>
        <taxon>Pseudomonadota</taxon>
        <taxon>Betaproteobacteria</taxon>
        <taxon>Burkholderiales</taxon>
        <taxon>Comamonadaceae</taxon>
        <taxon>Rhodoferax</taxon>
    </lineage>
</organism>
<dbReference type="Proteomes" id="UP000186110">
    <property type="component" value="Chromosome"/>
</dbReference>
<comment type="function">
    <text evidence="1 13">Transfers the gamma-phosphate of ATP to the 4'-position of a tetraacyldisaccharide 1-phosphate intermediate (termed DS-1-P) to form tetraacyldisaccharide 1,4'-bis-phosphate (lipid IVA).</text>
</comment>
<evidence type="ECO:0000313" key="14">
    <source>
        <dbReference type="EMBL" id="APW42520.1"/>
    </source>
</evidence>
<evidence type="ECO:0000256" key="7">
    <source>
        <dbReference type="ARBA" id="ARBA00022679"/>
    </source>
</evidence>
<dbReference type="PANTHER" id="PTHR42724">
    <property type="entry name" value="TETRAACYLDISACCHARIDE 4'-KINASE"/>
    <property type="match status" value="1"/>
</dbReference>
<dbReference type="SUPFAM" id="SSF52540">
    <property type="entry name" value="P-loop containing nucleoside triphosphate hydrolases"/>
    <property type="match status" value="1"/>
</dbReference>
<sequence length="349" mass="37944">MQGALLRSWTRRGPLAWALWPVSLVFRTLVALRRQLYQRGWLHSQRVDAMVIVVGNVVAGGAGKTPTVISLVLHLQAQGLQVGVISRGYGRSSQECLEVLPGALPQDVGDEPLLVQRTTGAPVFVARTRHAAATALLARHPKTQILVCDDGLQHYAFYRDLEVCVFDDRGTGNGFVLPAGPLREPWPRTQVASVGQADNRLLMLHTGSHPAFAGYTAQRRLAPYAVRRDGSTVPWSALQTADAKPLLALAGIAQPESFFAMLRAGGLTLAHTLALPDHYDFDSLPRSIHEGYQLICTEKDAMKLWQHVPDALAIPLVQTMDAAFFTALDDAVATHLTPKLSSPHGHTTS</sequence>
<gene>
    <name evidence="13" type="primary">lpxK</name>
    <name evidence="14" type="ORF">RS694_08230</name>
</gene>
<dbReference type="HAMAP" id="MF_00409">
    <property type="entry name" value="LpxK"/>
    <property type="match status" value="1"/>
</dbReference>
<dbReference type="UniPathway" id="UPA00359">
    <property type="reaction ID" value="UER00482"/>
</dbReference>